<dbReference type="AlphaFoldDB" id="A0A9D4QYF8"/>
<sequence>MPWKFGNFGGMQDFLKKKACRFFLQHYLGQFLKQKLSLDQLSLDLYNGNGKITDLNLDVQAVNDELSSLGVPVELVDGFVECISVTVPWSALVNDSTRLEVTGLELTLQPIQREDNGMMAGEMFSSMHSSMTASLQLAKECLEADKEGPKSDPIEGVQNFAFMIDSVLSKIRVTLNNTVIRLEHKPIGAERGVALEVRIRRIEYFDEMATTSDGTSVDDNASFEPAAFVLKNLHLEGVQLYYDEIGAQQSPSRSCSSLWGSPTQMFLSARSMPASGEYQSMSKSDADHPPALPEPNQVAIVTGRQEIRLKLKQNDALHGPKLEINCQFGGVHVLLCPRQLHGLMELLSTLTTSDPANEKARGRSNVQNRPMKADDLDRVQCDLQHQLQSGRIQSNNLASLQEYSLLGEEDDRFHSMAGPGPGSDMESSFSSNYSATSTRTSSTAPSGTSLPRQNSRGPRDQGGSSKFREDPSAELSHYRIRVAFFSVSVLHSNPSVTPDLPNMTPLEMMKAAAGQFFQRVGGVTAAGMTQLKDICQQMSGLLTQDHLRLLGRPLTLECNQRSAMRQVSTTLQLTVGVAELVETLYPGRGVNTQPQYSEIVSFIKDGSELPKSSLLSSMQGGAPCFCMQVSSYTGTKQSSRHGSLPEVNVKITLGEMQLELDVTIIDRITSLTNPEKVVTPRPMPGASMYYTLGHYSISEALNEGSSGREQKLSLEVTSPLVAVNVRFPIPDLRRDSHVDKSWYRRNLRDDFLTLQMQEALVLVKFNTSQELEEVQISCSEINGYYKYSQGDASLHFAHVLGEGGGFNNPMIQLQFCNSTPSVLEDDQYGEDVVTPGDSLNGACSDLPKVEPSPFSARRHMHDRTHDSGTGSDHTEQCWNRIVKAFANSLDPDETPQNMASPEDPN</sequence>
<feature type="non-terminal residue" evidence="13">
    <location>
        <position position="905"/>
    </location>
</feature>
<evidence type="ECO:0000256" key="9">
    <source>
        <dbReference type="ARBA" id="ARBA00023136"/>
    </source>
</evidence>
<gene>
    <name evidence="13" type="ORF">DPMN_090578</name>
</gene>
<reference evidence="13" key="2">
    <citation type="submission" date="2020-11" db="EMBL/GenBank/DDBJ databases">
        <authorList>
            <person name="McCartney M.A."/>
            <person name="Auch B."/>
            <person name="Kono T."/>
            <person name="Mallez S."/>
            <person name="Becker A."/>
            <person name="Gohl D.M."/>
            <person name="Silverstein K.A.T."/>
            <person name="Koren S."/>
            <person name="Bechman K.B."/>
            <person name="Herman A."/>
            <person name="Abrahante J.E."/>
            <person name="Garbe J."/>
        </authorList>
    </citation>
    <scope>NUCLEOTIDE SEQUENCE</scope>
    <source>
        <strain evidence="13">Duluth1</strain>
        <tissue evidence="13">Whole animal</tissue>
    </source>
</reference>
<comment type="similarity">
    <text evidence="3">Belongs to the ATG2 family.</text>
</comment>
<dbReference type="GO" id="GO:0000422">
    <property type="term" value="P:autophagy of mitochondrion"/>
    <property type="evidence" value="ECO:0007669"/>
    <property type="project" value="TreeGrafter"/>
</dbReference>
<dbReference type="GO" id="GO:0032266">
    <property type="term" value="F:phosphatidylinositol-3-phosphate binding"/>
    <property type="evidence" value="ECO:0007669"/>
    <property type="project" value="TreeGrafter"/>
</dbReference>
<dbReference type="GO" id="GO:0061709">
    <property type="term" value="P:reticulophagy"/>
    <property type="evidence" value="ECO:0007669"/>
    <property type="project" value="TreeGrafter"/>
</dbReference>
<dbReference type="PANTHER" id="PTHR13190:SF1">
    <property type="entry name" value="AUTOPHAGY-RELATED 2, ISOFORM A"/>
    <property type="match status" value="1"/>
</dbReference>
<evidence type="ECO:0000256" key="10">
    <source>
        <dbReference type="ARBA" id="ARBA00024479"/>
    </source>
</evidence>
<dbReference type="GO" id="GO:0034727">
    <property type="term" value="P:piecemeal microautophagy of the nucleus"/>
    <property type="evidence" value="ECO:0007669"/>
    <property type="project" value="TreeGrafter"/>
</dbReference>
<dbReference type="GO" id="GO:0005789">
    <property type="term" value="C:endoplasmic reticulum membrane"/>
    <property type="evidence" value="ECO:0007669"/>
    <property type="project" value="UniProtKB-SubCell"/>
</dbReference>
<name>A0A9D4QYF8_DREPO</name>
<evidence type="ECO:0000313" key="13">
    <source>
        <dbReference type="EMBL" id="KAH3848219.1"/>
    </source>
</evidence>
<evidence type="ECO:0000256" key="4">
    <source>
        <dbReference type="ARBA" id="ARBA00018070"/>
    </source>
</evidence>
<evidence type="ECO:0000256" key="5">
    <source>
        <dbReference type="ARBA" id="ARBA00022448"/>
    </source>
</evidence>
<dbReference type="GO" id="GO:0006869">
    <property type="term" value="P:lipid transport"/>
    <property type="evidence" value="ECO:0007669"/>
    <property type="project" value="UniProtKB-KW"/>
</dbReference>
<feature type="compositionally biased region" description="Low complexity" evidence="12">
    <location>
        <begin position="427"/>
        <end position="449"/>
    </location>
</feature>
<dbReference type="GO" id="GO:0043495">
    <property type="term" value="F:protein-membrane adaptor activity"/>
    <property type="evidence" value="ECO:0007669"/>
    <property type="project" value="TreeGrafter"/>
</dbReference>
<comment type="catalytic activity">
    <reaction evidence="10">
        <text>a 1,2-diacyl-sn-glycero-3-phospho-L-serine(in) = a 1,2-diacyl-sn-glycero-3-phospho-L-serine(out)</text>
        <dbReference type="Rhea" id="RHEA:38663"/>
        <dbReference type="ChEBI" id="CHEBI:57262"/>
    </reaction>
</comment>
<dbReference type="GO" id="GO:0034045">
    <property type="term" value="C:phagophore assembly site membrane"/>
    <property type="evidence" value="ECO:0007669"/>
    <property type="project" value="UniProtKB-SubCell"/>
</dbReference>
<dbReference type="GO" id="GO:0061908">
    <property type="term" value="C:phagophore"/>
    <property type="evidence" value="ECO:0007669"/>
    <property type="project" value="TreeGrafter"/>
</dbReference>
<dbReference type="GO" id="GO:0061723">
    <property type="term" value="P:glycophagy"/>
    <property type="evidence" value="ECO:0007669"/>
    <property type="project" value="TreeGrafter"/>
</dbReference>
<organism evidence="13 14">
    <name type="scientific">Dreissena polymorpha</name>
    <name type="common">Zebra mussel</name>
    <name type="synonym">Mytilus polymorpha</name>
    <dbReference type="NCBI Taxonomy" id="45954"/>
    <lineage>
        <taxon>Eukaryota</taxon>
        <taxon>Metazoa</taxon>
        <taxon>Spiralia</taxon>
        <taxon>Lophotrochozoa</taxon>
        <taxon>Mollusca</taxon>
        <taxon>Bivalvia</taxon>
        <taxon>Autobranchia</taxon>
        <taxon>Heteroconchia</taxon>
        <taxon>Euheterodonta</taxon>
        <taxon>Imparidentia</taxon>
        <taxon>Neoheterodontei</taxon>
        <taxon>Myida</taxon>
        <taxon>Dreissenoidea</taxon>
        <taxon>Dreissenidae</taxon>
        <taxon>Dreissena</taxon>
    </lineage>
</organism>
<evidence type="ECO:0000256" key="3">
    <source>
        <dbReference type="ARBA" id="ARBA00009714"/>
    </source>
</evidence>
<evidence type="ECO:0000256" key="12">
    <source>
        <dbReference type="SAM" id="MobiDB-lite"/>
    </source>
</evidence>
<feature type="region of interest" description="Disordered" evidence="12">
    <location>
        <begin position="411"/>
        <end position="472"/>
    </location>
</feature>
<evidence type="ECO:0000256" key="6">
    <source>
        <dbReference type="ARBA" id="ARBA00022824"/>
    </source>
</evidence>
<evidence type="ECO:0000256" key="2">
    <source>
        <dbReference type="ARBA" id="ARBA00004623"/>
    </source>
</evidence>
<feature type="region of interest" description="Disordered" evidence="12">
    <location>
        <begin position="839"/>
        <end position="905"/>
    </location>
</feature>
<comment type="catalytic activity">
    <reaction evidence="11">
        <text>a 1,2-diacyl-sn-glycero-3-phosphoethanolamine(in) = a 1,2-diacyl-sn-glycero-3-phosphoethanolamine(out)</text>
        <dbReference type="Rhea" id="RHEA:38895"/>
        <dbReference type="ChEBI" id="CHEBI:64612"/>
    </reaction>
</comment>
<keyword evidence="9" id="KW-0472">Membrane</keyword>
<comment type="subcellular location">
    <subcellularLocation>
        <location evidence="1">Endoplasmic reticulum membrane</location>
        <topology evidence="1">Peripheral membrane protein</topology>
    </subcellularLocation>
    <subcellularLocation>
        <location evidence="2">Preautophagosomal structure membrane</location>
        <topology evidence="2">Peripheral membrane protein</topology>
    </subcellularLocation>
</comment>
<evidence type="ECO:0000256" key="11">
    <source>
        <dbReference type="ARBA" id="ARBA00024615"/>
    </source>
</evidence>
<proteinExistence type="inferred from homology"/>
<keyword evidence="7" id="KW-0072">Autophagy</keyword>
<feature type="region of interest" description="Disordered" evidence="12">
    <location>
        <begin position="354"/>
        <end position="374"/>
    </location>
</feature>
<evidence type="ECO:0000256" key="1">
    <source>
        <dbReference type="ARBA" id="ARBA00004406"/>
    </source>
</evidence>
<evidence type="ECO:0000256" key="8">
    <source>
        <dbReference type="ARBA" id="ARBA00023055"/>
    </source>
</evidence>
<comment type="caution">
    <text evidence="13">The sequence shown here is derived from an EMBL/GenBank/DDBJ whole genome shotgun (WGS) entry which is preliminary data.</text>
</comment>
<protein>
    <recommendedName>
        <fullName evidence="4">Autophagy-related protein 2</fullName>
    </recommendedName>
</protein>
<evidence type="ECO:0000313" key="14">
    <source>
        <dbReference type="Proteomes" id="UP000828390"/>
    </source>
</evidence>
<dbReference type="InterPro" id="IPR026849">
    <property type="entry name" value="ATG2"/>
</dbReference>
<keyword evidence="8" id="KW-0445">Lipid transport</keyword>
<dbReference type="GO" id="GO:0000045">
    <property type="term" value="P:autophagosome assembly"/>
    <property type="evidence" value="ECO:0007669"/>
    <property type="project" value="TreeGrafter"/>
</dbReference>
<dbReference type="EMBL" id="JAIWYP010000003">
    <property type="protein sequence ID" value="KAH3848219.1"/>
    <property type="molecule type" value="Genomic_DNA"/>
</dbReference>
<reference evidence="13" key="1">
    <citation type="journal article" date="2019" name="bioRxiv">
        <title>The Genome of the Zebra Mussel, Dreissena polymorpha: A Resource for Invasive Species Research.</title>
        <authorList>
            <person name="McCartney M.A."/>
            <person name="Auch B."/>
            <person name="Kono T."/>
            <person name="Mallez S."/>
            <person name="Zhang Y."/>
            <person name="Obille A."/>
            <person name="Becker A."/>
            <person name="Abrahante J.E."/>
            <person name="Garbe J."/>
            <person name="Badalamenti J.P."/>
            <person name="Herman A."/>
            <person name="Mangelson H."/>
            <person name="Liachko I."/>
            <person name="Sullivan S."/>
            <person name="Sone E.D."/>
            <person name="Koren S."/>
            <person name="Silverstein K.A.T."/>
            <person name="Beckman K.B."/>
            <person name="Gohl D.M."/>
        </authorList>
    </citation>
    <scope>NUCLEOTIDE SEQUENCE</scope>
    <source>
        <strain evidence="13">Duluth1</strain>
        <tissue evidence="13">Whole animal</tissue>
    </source>
</reference>
<accession>A0A9D4QYF8</accession>
<keyword evidence="6" id="KW-0256">Endoplasmic reticulum</keyword>
<keyword evidence="14" id="KW-1185">Reference proteome</keyword>
<evidence type="ECO:0000256" key="7">
    <source>
        <dbReference type="ARBA" id="ARBA00023006"/>
    </source>
</evidence>
<dbReference type="PANTHER" id="PTHR13190">
    <property type="entry name" value="AUTOPHAGY-RELATED 2, ISOFORM A"/>
    <property type="match status" value="1"/>
</dbReference>
<dbReference type="Proteomes" id="UP000828390">
    <property type="component" value="Unassembled WGS sequence"/>
</dbReference>
<keyword evidence="5" id="KW-0813">Transport</keyword>